<feature type="domain" description="ABC transporter" evidence="11">
    <location>
        <begin position="1343"/>
        <end position="1580"/>
    </location>
</feature>
<comment type="caution">
    <text evidence="13">The sequence shown here is derived from an EMBL/GenBank/DDBJ whole genome shotgun (WGS) entry which is preliminary data.</text>
</comment>
<dbReference type="GO" id="GO:0016887">
    <property type="term" value="F:ATP hydrolysis activity"/>
    <property type="evidence" value="ECO:0007669"/>
    <property type="project" value="InterPro"/>
</dbReference>
<dbReference type="InterPro" id="IPR011527">
    <property type="entry name" value="ABC1_TM_dom"/>
</dbReference>
<feature type="transmembrane region" description="Helical" evidence="10">
    <location>
        <begin position="1157"/>
        <end position="1181"/>
    </location>
</feature>
<evidence type="ECO:0000256" key="3">
    <source>
        <dbReference type="ARBA" id="ARBA00022692"/>
    </source>
</evidence>
<dbReference type="SUPFAM" id="SSF90123">
    <property type="entry name" value="ABC transporter transmembrane region"/>
    <property type="match status" value="2"/>
</dbReference>
<comment type="subcellular location">
    <subcellularLocation>
        <location evidence="1">Membrane</location>
        <topology evidence="1">Multi-pass membrane protein</topology>
    </subcellularLocation>
</comment>
<feature type="transmembrane region" description="Helical" evidence="10">
    <location>
        <begin position="1251"/>
        <end position="1272"/>
    </location>
</feature>
<evidence type="ECO:0000259" key="11">
    <source>
        <dbReference type="PROSITE" id="PS50893"/>
    </source>
</evidence>
<dbReference type="SMART" id="SM00382">
    <property type="entry name" value="AAA"/>
    <property type="match status" value="2"/>
</dbReference>
<dbReference type="PANTHER" id="PTHR24223:SF356">
    <property type="entry name" value="ATP-BINDING CASSETTE TRANSPORTER ABC4"/>
    <property type="match status" value="1"/>
</dbReference>
<dbReference type="OrthoDB" id="6500128at2759"/>
<dbReference type="EMBL" id="CACVBS010000037">
    <property type="protein sequence ID" value="CAA7262822.1"/>
    <property type="molecule type" value="Genomic_DNA"/>
</dbReference>
<dbReference type="CDD" id="cd18596">
    <property type="entry name" value="ABC_6TM_VMR1_D1_like"/>
    <property type="match status" value="1"/>
</dbReference>
<dbReference type="GO" id="GO:0016020">
    <property type="term" value="C:membrane"/>
    <property type="evidence" value="ECO:0007669"/>
    <property type="project" value="UniProtKB-SubCell"/>
</dbReference>
<feature type="transmembrane region" description="Helical" evidence="10">
    <location>
        <begin position="1070"/>
        <end position="1092"/>
    </location>
</feature>
<feature type="domain" description="ABC transmembrane type-1" evidence="12">
    <location>
        <begin position="315"/>
        <end position="686"/>
    </location>
</feature>
<feature type="transmembrane region" description="Helical" evidence="10">
    <location>
        <begin position="623"/>
        <end position="647"/>
    </location>
</feature>
<feature type="transmembrane region" description="Helical" evidence="10">
    <location>
        <begin position="86"/>
        <end position="117"/>
    </location>
</feature>
<evidence type="ECO:0000256" key="6">
    <source>
        <dbReference type="ARBA" id="ARBA00022840"/>
    </source>
</evidence>
<dbReference type="GO" id="GO:0005524">
    <property type="term" value="F:ATP binding"/>
    <property type="evidence" value="ECO:0007669"/>
    <property type="project" value="UniProtKB-KW"/>
</dbReference>
<dbReference type="InterPro" id="IPR003439">
    <property type="entry name" value="ABC_transporter-like_ATP-bd"/>
</dbReference>
<feature type="compositionally biased region" description="Low complexity" evidence="9">
    <location>
        <begin position="421"/>
        <end position="431"/>
    </location>
</feature>
<name>A0A8S0WQA5_CYCAE</name>
<dbReference type="FunFam" id="3.40.50.300:FF:000838">
    <property type="entry name" value="ABC multidrug transporter (Eurofung)"/>
    <property type="match status" value="1"/>
</dbReference>
<keyword evidence="2" id="KW-0813">Transport</keyword>
<keyword evidence="4" id="KW-0677">Repeat</keyword>
<dbReference type="GO" id="GO:0140359">
    <property type="term" value="F:ABC-type transporter activity"/>
    <property type="evidence" value="ECO:0007669"/>
    <property type="project" value="InterPro"/>
</dbReference>
<feature type="transmembrane region" description="Helical" evidence="10">
    <location>
        <begin position="659"/>
        <end position="681"/>
    </location>
</feature>
<keyword evidence="14" id="KW-1185">Reference proteome</keyword>
<feature type="transmembrane region" description="Helical" evidence="10">
    <location>
        <begin position="1012"/>
        <end position="1035"/>
    </location>
</feature>
<dbReference type="InterPro" id="IPR050173">
    <property type="entry name" value="ABC_transporter_C-like"/>
</dbReference>
<dbReference type="PROSITE" id="PS00211">
    <property type="entry name" value="ABC_TRANSPORTER_1"/>
    <property type="match status" value="1"/>
</dbReference>
<dbReference type="PROSITE" id="PS50893">
    <property type="entry name" value="ABC_TRANSPORTER_2"/>
    <property type="match status" value="2"/>
</dbReference>
<dbReference type="PANTHER" id="PTHR24223">
    <property type="entry name" value="ATP-BINDING CASSETTE SUB-FAMILY C"/>
    <property type="match status" value="1"/>
</dbReference>
<dbReference type="FunFam" id="1.20.1560.10:FF:000013">
    <property type="entry name" value="ABC transporter C family member 2"/>
    <property type="match status" value="1"/>
</dbReference>
<dbReference type="Gene3D" id="1.20.1560.10">
    <property type="entry name" value="ABC transporter type 1, transmembrane domain"/>
    <property type="match status" value="2"/>
</dbReference>
<proteinExistence type="predicted"/>
<evidence type="ECO:0000313" key="14">
    <source>
        <dbReference type="Proteomes" id="UP000467700"/>
    </source>
</evidence>
<dbReference type="InterPro" id="IPR036640">
    <property type="entry name" value="ABC1_TM_sf"/>
</dbReference>
<dbReference type="CDD" id="cd03250">
    <property type="entry name" value="ABCC_MRP_domain1"/>
    <property type="match status" value="1"/>
</dbReference>
<evidence type="ECO:0000313" key="13">
    <source>
        <dbReference type="EMBL" id="CAA7262822.1"/>
    </source>
</evidence>
<protein>
    <recommendedName>
        <fullName evidence="15">P-loop containing nucleoside triphosphate hydrolase protein</fullName>
    </recommendedName>
</protein>
<dbReference type="Proteomes" id="UP000467700">
    <property type="component" value="Unassembled WGS sequence"/>
</dbReference>
<dbReference type="CDD" id="cd03244">
    <property type="entry name" value="ABCC_MRP_domain2"/>
    <property type="match status" value="1"/>
</dbReference>
<evidence type="ECO:0008006" key="15">
    <source>
        <dbReference type="Google" id="ProtNLM"/>
    </source>
</evidence>
<evidence type="ECO:0000256" key="4">
    <source>
        <dbReference type="ARBA" id="ARBA00022737"/>
    </source>
</evidence>
<feature type="compositionally biased region" description="Basic and acidic residues" evidence="9">
    <location>
        <begin position="405"/>
        <end position="416"/>
    </location>
</feature>
<organism evidence="13 14">
    <name type="scientific">Cyclocybe aegerita</name>
    <name type="common">Black poplar mushroom</name>
    <name type="synonym">Agrocybe aegerita</name>
    <dbReference type="NCBI Taxonomy" id="1973307"/>
    <lineage>
        <taxon>Eukaryota</taxon>
        <taxon>Fungi</taxon>
        <taxon>Dikarya</taxon>
        <taxon>Basidiomycota</taxon>
        <taxon>Agaricomycotina</taxon>
        <taxon>Agaricomycetes</taxon>
        <taxon>Agaricomycetidae</taxon>
        <taxon>Agaricales</taxon>
        <taxon>Agaricineae</taxon>
        <taxon>Bolbitiaceae</taxon>
        <taxon>Cyclocybe</taxon>
    </lineage>
</organism>
<dbReference type="SUPFAM" id="SSF52540">
    <property type="entry name" value="P-loop containing nucleoside triphosphate hydrolases"/>
    <property type="match status" value="2"/>
</dbReference>
<evidence type="ECO:0000256" key="5">
    <source>
        <dbReference type="ARBA" id="ARBA00022741"/>
    </source>
</evidence>
<feature type="transmembrane region" description="Helical" evidence="10">
    <location>
        <begin position="137"/>
        <end position="156"/>
    </location>
</feature>
<sequence>MDLESVGLGHTYASAFVPRLFLNNTLALPAFVASLSLLFLTFHALFDLWKSTEAEDADLDDFGANGRHFETFLDFLEDRINSHGGFTIFCFVTARLIGCLVLLALSACSTVSCYSSGPRPNTPSFSFARLFSQCPEAFMTLTYLYSSISALVSLFANKWGPLVARYNIVVLLSSFSVYVYRDIWPLATYVQSPEDGSEGLTLWLKIVMLFTTAVIIPLFVPRRYVPVDPKDPMPVTNGEDTCSWFSLLVFAFLDPVVSLAYRESHLRFDQLPPLMDKDYAKNLKRKSFPHLDTFSGAKRRHIFFGLMRIFWKEYFIMALTIFGQAFAVLLSPIGLNHLLTYLQSGGEGAVVRPWFWIICIFAGPFLRLICSQHYLFIASRTLVRAESALTQLVFEHSLRIRLKAESSHANESDGKDMGAVSPTSSTPDTTSVAESFSSAPRTNGMDSQRASESTATGSREASSDSRTPSASIKGKIKDDGTTLSKPKPTKEKKDAHNMIGKINNLVTTDLGNILEGRDFLMPILFFPLQVTLCIVLLYTFLGWSAFVGLITMVILLFVPGYVTKKVQEVQALRMKKTDARVQDVTEAVSVLRMIKLFGWEEKMARRIQAKRDEELVYLWKLKFLEVITSMLIYLIPALTMLITYATYTVVMKKELRPSTIFSSMAVFLVLRIQMMTGTSYLKKAIKAKVSLDRMNDFLKNTELLDAFSHTTVLSTEHDDNNTEIGFMDASFSWSVEGEDGSCTPSSRPFRLRIEGKLTFEPNYINLIIGPTGSGKTSMLMALLGEMHYMPLNPDSWFSLPRTGGIAYAAQEAWVQNETIRENILFGSPYDEARYRKVIHQCALEKDLELFDAGDNTEVGEKGLTLSGGQKARVSLARAIYSPAKVVLLDDILAALDVHTSAWIVDKCLQGDVLKGRTVLLVTHNLALTRPISRNIVSISLDGTVRSQNEGLEVLIESDSALALAVERDQEETVVALEDIPSLSHKEAPDNAGKLIVAEEIAKGHVTWRSLKLFLSALGGAHPFIFFSVCVTGFLLTEWFNTLQIWFMGYWGSQYERHQPSEVRAFSYLSLYSAILFFSMVLWVAAYGFYAFASMRASRTIHIALVESILGSTLRWLDETPAGRIIARCTKDIGAVDGSIPEAFYYLTELGMAMMTRLLVVFLFSPAFLVPGLGVALFGFYIGNVYLKAQLSIKREMSNVRSPLLTHFGAAISGIASIRAYGAQDAFKLESLKRVDHYVRIARISYNLNQWISVRIHFLGAIFTAALATYLVYARPVGAANTGFSLNMVVEFCTLMLWWVRFLNELEVEANSLERILAYLDIEHEPKPRASGNPPAAWPTSGDLRVENLSARYSQNGPKVLHELSFHVASGQRIGIVGRTGSGKSSLTLSLLRCILTEGSVYYDGLLTDNVNLDTLRHNITIIPQIPELLSGTLRRNLDPFEQHDDATLNNALRAAGLFSLQEELGESKLTLDSNIATGGGNLSVGQRQILALARAMVRGSKLLILDEATSAIDYKTDAVIQATLRHQLSSDVTVITVAHRLQTIMDADKIMVLDSGRIAEFDSPRNLLQKEGSLFKTLVDGSGDKALLYSMAERRASTSHCQ</sequence>
<dbReference type="InterPro" id="IPR017871">
    <property type="entry name" value="ABC_transporter-like_CS"/>
</dbReference>
<evidence type="ECO:0000256" key="8">
    <source>
        <dbReference type="ARBA" id="ARBA00023136"/>
    </source>
</evidence>
<keyword evidence="7 10" id="KW-1133">Transmembrane helix</keyword>
<feature type="transmembrane region" description="Helical" evidence="10">
    <location>
        <begin position="545"/>
        <end position="563"/>
    </location>
</feature>
<feature type="transmembrane region" description="Helical" evidence="10">
    <location>
        <begin position="26"/>
        <end position="46"/>
    </location>
</feature>
<evidence type="ECO:0000256" key="10">
    <source>
        <dbReference type="SAM" id="Phobius"/>
    </source>
</evidence>
<reference evidence="13 14" key="1">
    <citation type="submission" date="2020-01" db="EMBL/GenBank/DDBJ databases">
        <authorList>
            <person name="Gupta K D."/>
        </authorList>
    </citation>
    <scope>NUCLEOTIDE SEQUENCE [LARGE SCALE GENOMIC DNA]</scope>
</reference>
<feature type="transmembrane region" description="Helical" evidence="10">
    <location>
        <begin position="353"/>
        <end position="370"/>
    </location>
</feature>
<keyword evidence="5" id="KW-0547">Nucleotide-binding</keyword>
<evidence type="ECO:0000256" key="2">
    <source>
        <dbReference type="ARBA" id="ARBA00022448"/>
    </source>
</evidence>
<feature type="transmembrane region" description="Helical" evidence="10">
    <location>
        <begin position="1278"/>
        <end position="1299"/>
    </location>
</feature>
<dbReference type="Pfam" id="PF00664">
    <property type="entry name" value="ABC_membrane"/>
    <property type="match status" value="2"/>
</dbReference>
<dbReference type="PROSITE" id="PS50929">
    <property type="entry name" value="ABC_TM1F"/>
    <property type="match status" value="2"/>
</dbReference>
<feature type="transmembrane region" description="Helical" evidence="10">
    <location>
        <begin position="163"/>
        <end position="180"/>
    </location>
</feature>
<dbReference type="InterPro" id="IPR027417">
    <property type="entry name" value="P-loop_NTPase"/>
</dbReference>
<keyword evidence="8 10" id="KW-0472">Membrane</keyword>
<feature type="transmembrane region" description="Helical" evidence="10">
    <location>
        <begin position="200"/>
        <end position="220"/>
    </location>
</feature>
<dbReference type="CDD" id="cd18604">
    <property type="entry name" value="ABC_6TM_VMR1_D2_like"/>
    <property type="match status" value="1"/>
</dbReference>
<dbReference type="InterPro" id="IPR003593">
    <property type="entry name" value="AAA+_ATPase"/>
</dbReference>
<keyword evidence="3 10" id="KW-0812">Transmembrane</keyword>
<evidence type="ECO:0000259" key="12">
    <source>
        <dbReference type="PROSITE" id="PS50929"/>
    </source>
</evidence>
<feature type="region of interest" description="Disordered" evidence="9">
    <location>
        <begin position="405"/>
        <end position="496"/>
    </location>
</feature>
<feature type="domain" description="ABC transporter" evidence="11">
    <location>
        <begin position="735"/>
        <end position="966"/>
    </location>
</feature>
<evidence type="ECO:0000256" key="7">
    <source>
        <dbReference type="ARBA" id="ARBA00022989"/>
    </source>
</evidence>
<feature type="compositionally biased region" description="Polar residues" evidence="9">
    <location>
        <begin position="432"/>
        <end position="470"/>
    </location>
</feature>
<accession>A0A8S0WQA5</accession>
<feature type="transmembrane region" description="Helical" evidence="10">
    <location>
        <begin position="519"/>
        <end position="539"/>
    </location>
</feature>
<evidence type="ECO:0000256" key="1">
    <source>
        <dbReference type="ARBA" id="ARBA00004141"/>
    </source>
</evidence>
<dbReference type="Pfam" id="PF00005">
    <property type="entry name" value="ABC_tran"/>
    <property type="match status" value="2"/>
</dbReference>
<keyword evidence="6" id="KW-0067">ATP-binding</keyword>
<evidence type="ECO:0000256" key="9">
    <source>
        <dbReference type="SAM" id="MobiDB-lite"/>
    </source>
</evidence>
<feature type="domain" description="ABC transmembrane type-1" evidence="12">
    <location>
        <begin position="1034"/>
        <end position="1272"/>
    </location>
</feature>
<feature type="transmembrane region" description="Helical" evidence="10">
    <location>
        <begin position="314"/>
        <end position="333"/>
    </location>
</feature>
<dbReference type="Gene3D" id="3.40.50.300">
    <property type="entry name" value="P-loop containing nucleotide triphosphate hydrolases"/>
    <property type="match status" value="2"/>
</dbReference>
<gene>
    <name evidence="13" type="ORF">AAE3_LOCUS4992</name>
</gene>